<dbReference type="Gene3D" id="3.40.50.300">
    <property type="entry name" value="P-loop containing nucleotide triphosphate hydrolases"/>
    <property type="match status" value="1"/>
</dbReference>
<keyword evidence="3" id="KW-0238">DNA-binding</keyword>
<evidence type="ECO:0000256" key="3">
    <source>
        <dbReference type="ARBA" id="ARBA00023125"/>
    </source>
</evidence>
<feature type="transmembrane region" description="Helical" evidence="4">
    <location>
        <begin position="6"/>
        <end position="25"/>
    </location>
</feature>
<keyword evidence="4" id="KW-1133">Transmembrane helix</keyword>
<evidence type="ECO:0000313" key="6">
    <source>
        <dbReference type="EMBL" id="HIX38852.1"/>
    </source>
</evidence>
<dbReference type="SMART" id="SM00534">
    <property type="entry name" value="MUTSac"/>
    <property type="match status" value="1"/>
</dbReference>
<protein>
    <submittedName>
        <fullName evidence="6">DNA mismatch repair protein MutS</fullName>
    </submittedName>
</protein>
<evidence type="ECO:0000256" key="2">
    <source>
        <dbReference type="ARBA" id="ARBA00022840"/>
    </source>
</evidence>
<evidence type="ECO:0000256" key="1">
    <source>
        <dbReference type="ARBA" id="ARBA00022741"/>
    </source>
</evidence>
<reference evidence="6" key="2">
    <citation type="submission" date="2021-04" db="EMBL/GenBank/DDBJ databases">
        <authorList>
            <person name="Gilroy R."/>
        </authorList>
    </citation>
    <scope>NUCLEOTIDE SEQUENCE</scope>
    <source>
        <strain evidence="6">ChiHjej12B11-1927</strain>
    </source>
</reference>
<dbReference type="Proteomes" id="UP000824230">
    <property type="component" value="Unassembled WGS sequence"/>
</dbReference>
<dbReference type="GO" id="GO:0006298">
    <property type="term" value="P:mismatch repair"/>
    <property type="evidence" value="ECO:0007669"/>
    <property type="project" value="InterPro"/>
</dbReference>
<accession>A0A9D1VNU4</accession>
<evidence type="ECO:0000259" key="5">
    <source>
        <dbReference type="SMART" id="SM00534"/>
    </source>
</evidence>
<name>A0A9D1VNU4_9FIRM</name>
<sequence>MYNDTVIGLGVILLFLLGAGLLNFYENRKRRKIFLEKMIASWGKIPQREYSYEELDHISQFFRQRKKEEFYIDDITWNDLDMDRIYALINQNVSPAGDECLYEILRKPVFREEELKERQRLLEFFADRKGERHRIQALLARIRKPGNVSIYEAVSVTKEVEIQGKGLQIGMCAAFFLSLLFFAVMPSPGIFCFLGVCILNIITYFMQKQDIDLYQSSFRCVIQLLEAQKELEKIKIPELESYKEEGKKYREKLRTFQKGSFLVLEQSSTGGGLEGLVMDYIRMLTHIDLIKFSAMMKAMQKYQEEILGLMKIFGYLDAMISIASFRESLPYYSLPELDKGDRAYLQVENLYHPLLSHPVANSIDAGTGILVTGSNASGKSTFLKNIAVNTILAQTAYTVTASVYRAPYFKVMTSMALRDDLESGESYFIVEIRSLKRILDQAEKEGCLLCIIDEVLRGTNTIERIGASSQILADVKREQVLPFAATHDIELSYILEDLYENYHFEEEVKEHEVVFNYLLKKGRVTTRNAIRLLEMTGYKESLVKGAKKSVEAFEETGIWKKIRGTGKTL</sequence>
<dbReference type="AlphaFoldDB" id="A0A9D1VNU4"/>
<keyword evidence="2" id="KW-0067">ATP-binding</keyword>
<dbReference type="InterPro" id="IPR045076">
    <property type="entry name" value="MutS"/>
</dbReference>
<keyword evidence="4" id="KW-0812">Transmembrane</keyword>
<organism evidence="6 7">
    <name type="scientific">Candidatus Blautia pullistercoris</name>
    <dbReference type="NCBI Taxonomy" id="2838499"/>
    <lineage>
        <taxon>Bacteria</taxon>
        <taxon>Bacillati</taxon>
        <taxon>Bacillota</taxon>
        <taxon>Clostridia</taxon>
        <taxon>Lachnospirales</taxon>
        <taxon>Lachnospiraceae</taxon>
        <taxon>Blautia</taxon>
    </lineage>
</organism>
<dbReference type="Pfam" id="PF00488">
    <property type="entry name" value="MutS_V"/>
    <property type="match status" value="1"/>
</dbReference>
<keyword evidence="4" id="KW-0472">Membrane</keyword>
<evidence type="ECO:0000256" key="4">
    <source>
        <dbReference type="SAM" id="Phobius"/>
    </source>
</evidence>
<keyword evidence="1" id="KW-0547">Nucleotide-binding</keyword>
<dbReference type="PANTHER" id="PTHR11361:SF152">
    <property type="entry name" value="DNA MISMATCH REPAIR PROTEIN"/>
    <property type="match status" value="1"/>
</dbReference>
<dbReference type="InterPro" id="IPR000432">
    <property type="entry name" value="DNA_mismatch_repair_MutS_C"/>
</dbReference>
<dbReference type="GO" id="GO:0140664">
    <property type="term" value="F:ATP-dependent DNA damage sensor activity"/>
    <property type="evidence" value="ECO:0007669"/>
    <property type="project" value="InterPro"/>
</dbReference>
<dbReference type="PANTHER" id="PTHR11361">
    <property type="entry name" value="DNA MISMATCH REPAIR PROTEIN MUTS FAMILY MEMBER"/>
    <property type="match status" value="1"/>
</dbReference>
<proteinExistence type="predicted"/>
<dbReference type="EMBL" id="DXFG01000307">
    <property type="protein sequence ID" value="HIX38852.1"/>
    <property type="molecule type" value="Genomic_DNA"/>
</dbReference>
<dbReference type="SUPFAM" id="SSF52540">
    <property type="entry name" value="P-loop containing nucleoside triphosphate hydrolases"/>
    <property type="match status" value="1"/>
</dbReference>
<dbReference type="Gene3D" id="1.10.1420.10">
    <property type="match status" value="1"/>
</dbReference>
<dbReference type="InterPro" id="IPR027417">
    <property type="entry name" value="P-loop_NTPase"/>
</dbReference>
<dbReference type="GO" id="GO:0005829">
    <property type="term" value="C:cytosol"/>
    <property type="evidence" value="ECO:0007669"/>
    <property type="project" value="TreeGrafter"/>
</dbReference>
<comment type="caution">
    <text evidence="6">The sequence shown here is derived from an EMBL/GenBank/DDBJ whole genome shotgun (WGS) entry which is preliminary data.</text>
</comment>
<evidence type="ECO:0000313" key="7">
    <source>
        <dbReference type="Proteomes" id="UP000824230"/>
    </source>
</evidence>
<feature type="domain" description="DNA mismatch repair proteins mutS family" evidence="5">
    <location>
        <begin position="366"/>
        <end position="551"/>
    </location>
</feature>
<reference evidence="6" key="1">
    <citation type="journal article" date="2021" name="PeerJ">
        <title>Extensive microbial diversity within the chicken gut microbiome revealed by metagenomics and culture.</title>
        <authorList>
            <person name="Gilroy R."/>
            <person name="Ravi A."/>
            <person name="Getino M."/>
            <person name="Pursley I."/>
            <person name="Horton D.L."/>
            <person name="Alikhan N.F."/>
            <person name="Baker D."/>
            <person name="Gharbi K."/>
            <person name="Hall N."/>
            <person name="Watson M."/>
            <person name="Adriaenssens E.M."/>
            <person name="Foster-Nyarko E."/>
            <person name="Jarju S."/>
            <person name="Secka A."/>
            <person name="Antonio M."/>
            <person name="Oren A."/>
            <person name="Chaudhuri R.R."/>
            <person name="La Ragione R."/>
            <person name="Hildebrand F."/>
            <person name="Pallen M.J."/>
        </authorList>
    </citation>
    <scope>NUCLEOTIDE SEQUENCE</scope>
    <source>
        <strain evidence="6">ChiHjej12B11-1927</strain>
    </source>
</reference>
<dbReference type="GO" id="GO:0030983">
    <property type="term" value="F:mismatched DNA binding"/>
    <property type="evidence" value="ECO:0007669"/>
    <property type="project" value="InterPro"/>
</dbReference>
<dbReference type="InterPro" id="IPR036187">
    <property type="entry name" value="DNA_mismatch_repair_MutS_sf"/>
</dbReference>
<dbReference type="GO" id="GO:0005524">
    <property type="term" value="F:ATP binding"/>
    <property type="evidence" value="ECO:0007669"/>
    <property type="project" value="UniProtKB-KW"/>
</dbReference>
<gene>
    <name evidence="6" type="ORF">H9738_13460</name>
</gene>
<dbReference type="SUPFAM" id="SSF48334">
    <property type="entry name" value="DNA repair protein MutS, domain III"/>
    <property type="match status" value="1"/>
</dbReference>